<comment type="caution">
    <text evidence="2">The sequence shown here is derived from an EMBL/GenBank/DDBJ whole genome shotgun (WGS) entry which is preliminary data.</text>
</comment>
<name>A0ABR0EHG1_ZASCE</name>
<organism evidence="2 3">
    <name type="scientific">Zasmidium cellare</name>
    <name type="common">Wine cellar mold</name>
    <name type="synonym">Racodium cellare</name>
    <dbReference type="NCBI Taxonomy" id="395010"/>
    <lineage>
        <taxon>Eukaryota</taxon>
        <taxon>Fungi</taxon>
        <taxon>Dikarya</taxon>
        <taxon>Ascomycota</taxon>
        <taxon>Pezizomycotina</taxon>
        <taxon>Dothideomycetes</taxon>
        <taxon>Dothideomycetidae</taxon>
        <taxon>Mycosphaerellales</taxon>
        <taxon>Mycosphaerellaceae</taxon>
        <taxon>Zasmidium</taxon>
    </lineage>
</organism>
<gene>
    <name evidence="2" type="ORF">PRZ48_009111</name>
</gene>
<dbReference type="PIRSF" id="PIRSF001365">
    <property type="entry name" value="DHDPS"/>
    <property type="match status" value="1"/>
</dbReference>
<sequence>MAQATPSPPLSCGVYVASLTFFKPGNEQLDLDILEKHIARLARRGAAGIVALSSNGEAAHLSSLERHQVVSTIRKALDKHAHPGMPLIVGASAPSVAGTIRLCQEATDAGGDYVLVLPPSYYKTAMSDEAIFQFYKAVSAASPLPLIIYNYPDVAASINMDSDLIIRTSQQCSNVVGCKFTCGDTGKLLRVARAMNAKRPGHDGSGYWCAGGLADFLLQALVVGASGAIAGGANITPKTCVEVFRLFCEGRLEEASYAQGILAQGDWIHTRAGIGATKAVLQAAFGYGGLPRLPLTGVSEATRANMMAVFDPAEKPIQR</sequence>
<dbReference type="PANTHER" id="PTHR12128:SF24">
    <property type="entry name" value="DIHYDRODIPICOLINATE SYNTHETASE FAMILY PROTEIN (AFU_ORTHOLOGUE AFUA_3G11920)"/>
    <property type="match status" value="1"/>
</dbReference>
<dbReference type="CDD" id="cd00408">
    <property type="entry name" value="DHDPS-like"/>
    <property type="match status" value="1"/>
</dbReference>
<keyword evidence="3" id="KW-1185">Reference proteome</keyword>
<dbReference type="SMART" id="SM01130">
    <property type="entry name" value="DHDPS"/>
    <property type="match status" value="1"/>
</dbReference>
<evidence type="ECO:0000313" key="3">
    <source>
        <dbReference type="Proteomes" id="UP001305779"/>
    </source>
</evidence>
<dbReference type="Proteomes" id="UP001305779">
    <property type="component" value="Unassembled WGS sequence"/>
</dbReference>
<dbReference type="SUPFAM" id="SSF51569">
    <property type="entry name" value="Aldolase"/>
    <property type="match status" value="1"/>
</dbReference>
<reference evidence="2 3" key="1">
    <citation type="journal article" date="2023" name="G3 (Bethesda)">
        <title>A chromosome-level genome assembly of Zasmidium syzygii isolated from banana leaves.</title>
        <authorList>
            <person name="van Westerhoven A.C."/>
            <person name="Mehrabi R."/>
            <person name="Talebi R."/>
            <person name="Steentjes M.B.F."/>
            <person name="Corcolon B."/>
            <person name="Chong P.A."/>
            <person name="Kema G.H.J."/>
            <person name="Seidl M.F."/>
        </authorList>
    </citation>
    <scope>NUCLEOTIDE SEQUENCE [LARGE SCALE GENOMIC DNA]</scope>
    <source>
        <strain evidence="2 3">P124</strain>
    </source>
</reference>
<dbReference type="InterPro" id="IPR013785">
    <property type="entry name" value="Aldolase_TIM"/>
</dbReference>
<dbReference type="Gene3D" id="3.20.20.70">
    <property type="entry name" value="Aldolase class I"/>
    <property type="match status" value="1"/>
</dbReference>
<evidence type="ECO:0000256" key="1">
    <source>
        <dbReference type="PIRNR" id="PIRNR001365"/>
    </source>
</evidence>
<dbReference type="PRINTS" id="PR00146">
    <property type="entry name" value="DHPICSNTHASE"/>
</dbReference>
<dbReference type="PANTHER" id="PTHR12128">
    <property type="entry name" value="DIHYDRODIPICOLINATE SYNTHASE"/>
    <property type="match status" value="1"/>
</dbReference>
<evidence type="ECO:0008006" key="4">
    <source>
        <dbReference type="Google" id="ProtNLM"/>
    </source>
</evidence>
<comment type="similarity">
    <text evidence="1">Belongs to the DapA family.</text>
</comment>
<keyword evidence="1" id="KW-0456">Lyase</keyword>
<dbReference type="EMBL" id="JAXOVC010000006">
    <property type="protein sequence ID" value="KAK4500919.1"/>
    <property type="molecule type" value="Genomic_DNA"/>
</dbReference>
<evidence type="ECO:0000313" key="2">
    <source>
        <dbReference type="EMBL" id="KAK4500919.1"/>
    </source>
</evidence>
<proteinExistence type="inferred from homology"/>
<dbReference type="Pfam" id="PF00701">
    <property type="entry name" value="DHDPS"/>
    <property type="match status" value="1"/>
</dbReference>
<protein>
    <recommendedName>
        <fullName evidence="4">Dihydrodipicolinate synthase</fullName>
    </recommendedName>
</protein>
<dbReference type="InterPro" id="IPR002220">
    <property type="entry name" value="DapA-like"/>
</dbReference>
<accession>A0ABR0EHG1</accession>